<dbReference type="GO" id="GO:0003700">
    <property type="term" value="F:DNA-binding transcription factor activity"/>
    <property type="evidence" value="ECO:0007669"/>
    <property type="project" value="InterPro"/>
</dbReference>
<name>A0A9K3H5I4_HELAN</name>
<dbReference type="Proteomes" id="UP000215914">
    <property type="component" value="Unassembled WGS sequence"/>
</dbReference>
<proteinExistence type="predicted"/>
<evidence type="ECO:0000313" key="2">
    <source>
        <dbReference type="Proteomes" id="UP000215914"/>
    </source>
</evidence>
<dbReference type="PANTHER" id="PTHR45950">
    <property type="entry name" value="HOMEOBOX-LEUCINE ZIPPER PROTEIN ATHB-14"/>
    <property type="match status" value="1"/>
</dbReference>
<dbReference type="PANTHER" id="PTHR45950:SF30">
    <property type="entry name" value="ARID DNA-BINDING DOMAIN, ZINC FINGER, CCHC-TYPE, MEKHLA-RELATED"/>
    <property type="match status" value="1"/>
</dbReference>
<protein>
    <submittedName>
        <fullName evidence="1">Uncharacterized protein</fullName>
    </submittedName>
</protein>
<reference evidence="1" key="2">
    <citation type="submission" date="2020-06" db="EMBL/GenBank/DDBJ databases">
        <title>Helianthus annuus Genome sequencing and assembly Release 2.</title>
        <authorList>
            <person name="Gouzy J."/>
            <person name="Langlade N."/>
            <person name="Munos S."/>
        </authorList>
    </citation>
    <scope>NUCLEOTIDE SEQUENCE</scope>
    <source>
        <tissue evidence="1">Leaves</tissue>
    </source>
</reference>
<evidence type="ECO:0000313" key="1">
    <source>
        <dbReference type="EMBL" id="KAF5767141.1"/>
    </source>
</evidence>
<dbReference type="AlphaFoldDB" id="A0A9K3H5I4"/>
<organism evidence="1 2">
    <name type="scientific">Helianthus annuus</name>
    <name type="common">Common sunflower</name>
    <dbReference type="NCBI Taxonomy" id="4232"/>
    <lineage>
        <taxon>Eukaryota</taxon>
        <taxon>Viridiplantae</taxon>
        <taxon>Streptophyta</taxon>
        <taxon>Embryophyta</taxon>
        <taxon>Tracheophyta</taxon>
        <taxon>Spermatophyta</taxon>
        <taxon>Magnoliopsida</taxon>
        <taxon>eudicotyledons</taxon>
        <taxon>Gunneridae</taxon>
        <taxon>Pentapetalae</taxon>
        <taxon>asterids</taxon>
        <taxon>campanulids</taxon>
        <taxon>Asterales</taxon>
        <taxon>Asteraceae</taxon>
        <taxon>Asteroideae</taxon>
        <taxon>Heliantheae alliance</taxon>
        <taxon>Heliantheae</taxon>
        <taxon>Helianthus</taxon>
    </lineage>
</organism>
<dbReference type="InterPro" id="IPR044830">
    <property type="entry name" value="HD-Zip_III"/>
</dbReference>
<sequence>MNTLPGLRRSVMPGPDSVGIFTFSQSCSGVAARACGLVSLEPTKVLKCEYLLRSEIISLAQVMNCCC</sequence>
<keyword evidence="2" id="KW-1185">Reference proteome</keyword>
<gene>
    <name evidence="1" type="ORF">HanXRQr2_Chr14g0620891</name>
</gene>
<accession>A0A9K3H5I4</accession>
<dbReference type="Gramene" id="mRNA:HanXRQr2_Chr14g0620891">
    <property type="protein sequence ID" value="mRNA:HanXRQr2_Chr14g0620891"/>
    <property type="gene ID" value="HanXRQr2_Chr14g0620891"/>
</dbReference>
<dbReference type="EMBL" id="MNCJ02000329">
    <property type="protein sequence ID" value="KAF5767141.1"/>
    <property type="molecule type" value="Genomic_DNA"/>
</dbReference>
<comment type="caution">
    <text evidence="1">The sequence shown here is derived from an EMBL/GenBank/DDBJ whole genome shotgun (WGS) entry which is preliminary data.</text>
</comment>
<reference evidence="1" key="1">
    <citation type="journal article" date="2017" name="Nature">
        <title>The sunflower genome provides insights into oil metabolism, flowering and Asterid evolution.</title>
        <authorList>
            <person name="Badouin H."/>
            <person name="Gouzy J."/>
            <person name="Grassa C.J."/>
            <person name="Murat F."/>
            <person name="Staton S.E."/>
            <person name="Cottret L."/>
            <person name="Lelandais-Briere C."/>
            <person name="Owens G.L."/>
            <person name="Carrere S."/>
            <person name="Mayjonade B."/>
            <person name="Legrand L."/>
            <person name="Gill N."/>
            <person name="Kane N.C."/>
            <person name="Bowers J.E."/>
            <person name="Hubner S."/>
            <person name="Bellec A."/>
            <person name="Berard A."/>
            <person name="Berges H."/>
            <person name="Blanchet N."/>
            <person name="Boniface M.C."/>
            <person name="Brunel D."/>
            <person name="Catrice O."/>
            <person name="Chaidir N."/>
            <person name="Claudel C."/>
            <person name="Donnadieu C."/>
            <person name="Faraut T."/>
            <person name="Fievet G."/>
            <person name="Helmstetter N."/>
            <person name="King M."/>
            <person name="Knapp S.J."/>
            <person name="Lai Z."/>
            <person name="Le Paslier M.C."/>
            <person name="Lippi Y."/>
            <person name="Lorenzon L."/>
            <person name="Mandel J.R."/>
            <person name="Marage G."/>
            <person name="Marchand G."/>
            <person name="Marquand E."/>
            <person name="Bret-Mestries E."/>
            <person name="Morien E."/>
            <person name="Nambeesan S."/>
            <person name="Nguyen T."/>
            <person name="Pegot-Espagnet P."/>
            <person name="Pouilly N."/>
            <person name="Raftis F."/>
            <person name="Sallet E."/>
            <person name="Schiex T."/>
            <person name="Thomas J."/>
            <person name="Vandecasteele C."/>
            <person name="Vares D."/>
            <person name="Vear F."/>
            <person name="Vautrin S."/>
            <person name="Crespi M."/>
            <person name="Mangin B."/>
            <person name="Burke J.M."/>
            <person name="Salse J."/>
            <person name="Munos S."/>
            <person name="Vincourt P."/>
            <person name="Rieseberg L.H."/>
            <person name="Langlade N.B."/>
        </authorList>
    </citation>
    <scope>NUCLEOTIDE SEQUENCE</scope>
    <source>
        <tissue evidence="1">Leaves</tissue>
    </source>
</reference>